<feature type="compositionally biased region" description="Polar residues" evidence="1">
    <location>
        <begin position="176"/>
        <end position="185"/>
    </location>
</feature>
<feature type="compositionally biased region" description="Basic and acidic residues" evidence="1">
    <location>
        <begin position="163"/>
        <end position="173"/>
    </location>
</feature>
<dbReference type="Proteomes" id="UP000038010">
    <property type="component" value="Unassembled WGS sequence"/>
</dbReference>
<dbReference type="RefSeq" id="XP_018000204.1">
    <property type="nucleotide sequence ID" value="XM_018148181.1"/>
</dbReference>
<evidence type="ECO:0000313" key="3">
    <source>
        <dbReference type="Proteomes" id="UP000038010"/>
    </source>
</evidence>
<dbReference type="EMBL" id="LFJN01000012">
    <property type="protein sequence ID" value="KPI40241.1"/>
    <property type="molecule type" value="Genomic_DNA"/>
</dbReference>
<proteinExistence type="predicted"/>
<feature type="region of interest" description="Disordered" evidence="1">
    <location>
        <begin position="80"/>
        <end position="200"/>
    </location>
</feature>
<dbReference type="OrthoDB" id="4186058at2759"/>
<evidence type="ECO:0000313" key="2">
    <source>
        <dbReference type="EMBL" id="KPI40241.1"/>
    </source>
</evidence>
<evidence type="ECO:0000256" key="1">
    <source>
        <dbReference type="SAM" id="MobiDB-lite"/>
    </source>
</evidence>
<comment type="caution">
    <text evidence="2">The sequence shown here is derived from an EMBL/GenBank/DDBJ whole genome shotgun (WGS) entry which is preliminary data.</text>
</comment>
<feature type="region of interest" description="Disordered" evidence="1">
    <location>
        <begin position="1"/>
        <end position="26"/>
    </location>
</feature>
<dbReference type="AlphaFoldDB" id="A0A0N0NMB0"/>
<keyword evidence="3" id="KW-1185">Reference proteome</keyword>
<organism evidence="2 3">
    <name type="scientific">Cyphellophora attinorum</name>
    <dbReference type="NCBI Taxonomy" id="1664694"/>
    <lineage>
        <taxon>Eukaryota</taxon>
        <taxon>Fungi</taxon>
        <taxon>Dikarya</taxon>
        <taxon>Ascomycota</taxon>
        <taxon>Pezizomycotina</taxon>
        <taxon>Eurotiomycetes</taxon>
        <taxon>Chaetothyriomycetidae</taxon>
        <taxon>Chaetothyriales</taxon>
        <taxon>Cyphellophoraceae</taxon>
        <taxon>Cyphellophora</taxon>
    </lineage>
</organism>
<gene>
    <name evidence="2" type="ORF">AB675_7788</name>
</gene>
<accession>A0A0N0NMB0</accession>
<dbReference type="VEuPathDB" id="FungiDB:AB675_7788"/>
<sequence length="200" mass="22780">MPRSVSPPISPKTVRQPKRSRQLSQSELVVEELAQDDLGYDADVEVLRPDQYEEAESDFEDDTRAVKSITAIDEEITRGMRQLGWRQTQPTVPTEPVTEHFSDLDSSPINQYGKRTEFHLTTPTRTDGRDNYAPPAKRRKRRESRLNPAQRILKSRPQPLTDSSDRTDEKRAPLAESSSTRSTVASDEPRMASNDEMLLD</sequence>
<reference evidence="2 3" key="1">
    <citation type="submission" date="2015-06" db="EMBL/GenBank/DDBJ databases">
        <title>Draft genome of the ant-associated black yeast Phialophora attae CBS 131958.</title>
        <authorList>
            <person name="Moreno L.F."/>
            <person name="Stielow B.J."/>
            <person name="de Hoog S."/>
            <person name="Vicente V.A."/>
            <person name="Weiss V.A."/>
            <person name="de Vries M."/>
            <person name="Cruz L.M."/>
            <person name="Souza E.M."/>
        </authorList>
    </citation>
    <scope>NUCLEOTIDE SEQUENCE [LARGE SCALE GENOMIC DNA]</scope>
    <source>
        <strain evidence="2 3">CBS 131958</strain>
    </source>
</reference>
<feature type="compositionally biased region" description="Low complexity" evidence="1">
    <location>
        <begin position="87"/>
        <end position="96"/>
    </location>
</feature>
<protein>
    <submittedName>
        <fullName evidence="2">Uncharacterized protein</fullName>
    </submittedName>
</protein>
<name>A0A0N0NMB0_9EURO</name>
<dbReference type="GeneID" id="28740061"/>